<protein>
    <submittedName>
        <fullName evidence="5">O-methyltransferase</fullName>
    </submittedName>
</protein>
<evidence type="ECO:0000259" key="4">
    <source>
        <dbReference type="Pfam" id="PF00891"/>
    </source>
</evidence>
<evidence type="ECO:0000313" key="5">
    <source>
        <dbReference type="EMBL" id="KAH7311342.1"/>
    </source>
</evidence>
<feature type="domain" description="O-methyltransferase C-terminal" evidence="4">
    <location>
        <begin position="231"/>
        <end position="415"/>
    </location>
</feature>
<organism evidence="5 6">
    <name type="scientific">Stachybotrys elegans</name>
    <dbReference type="NCBI Taxonomy" id="80388"/>
    <lineage>
        <taxon>Eukaryota</taxon>
        <taxon>Fungi</taxon>
        <taxon>Dikarya</taxon>
        <taxon>Ascomycota</taxon>
        <taxon>Pezizomycotina</taxon>
        <taxon>Sordariomycetes</taxon>
        <taxon>Hypocreomycetidae</taxon>
        <taxon>Hypocreales</taxon>
        <taxon>Stachybotryaceae</taxon>
        <taxon>Stachybotrys</taxon>
    </lineage>
</organism>
<dbReference type="OrthoDB" id="1606438at2759"/>
<evidence type="ECO:0000256" key="2">
    <source>
        <dbReference type="ARBA" id="ARBA00022679"/>
    </source>
</evidence>
<keyword evidence="2" id="KW-0808">Transferase</keyword>
<keyword evidence="6" id="KW-1185">Reference proteome</keyword>
<evidence type="ECO:0000256" key="1">
    <source>
        <dbReference type="ARBA" id="ARBA00022603"/>
    </source>
</evidence>
<dbReference type="AlphaFoldDB" id="A0A8K0SL66"/>
<gene>
    <name evidence="5" type="ORF">B0I35DRAFT_481318</name>
</gene>
<dbReference type="GO" id="GO:0032259">
    <property type="term" value="P:methylation"/>
    <property type="evidence" value="ECO:0007669"/>
    <property type="project" value="UniProtKB-KW"/>
</dbReference>
<dbReference type="SUPFAM" id="SSF53335">
    <property type="entry name" value="S-adenosyl-L-methionine-dependent methyltransferases"/>
    <property type="match status" value="1"/>
</dbReference>
<name>A0A8K0SL66_9HYPO</name>
<keyword evidence="1" id="KW-0489">Methyltransferase</keyword>
<dbReference type="GO" id="GO:0008171">
    <property type="term" value="F:O-methyltransferase activity"/>
    <property type="evidence" value="ECO:0007669"/>
    <property type="project" value="InterPro"/>
</dbReference>
<dbReference type="Proteomes" id="UP000813444">
    <property type="component" value="Unassembled WGS sequence"/>
</dbReference>
<sequence>MADNVTALVKLAETISQTAKALSAKLEENGSASPSFELDGLVEYPKVPEIVGLQMQLIDAAADMHRLALGPTEASFVGPLFLNYDASVMEILNDFDFWNAVPLDGSASFSEIASKVNLPVSIVRRILKYAFVIRLFAPVPGKPDHVKHTSFSAAPVRQPLFNPWFHHHLKEGRPASAHLSEALSRFSQGKTEAAEDLIETAFTVANLDRLDEPQSFWDYINRQVDGKPSNHRATMFTQAMQAASRFAGFRVEEILKTGYDWKALGESTIVDMGGSSGHDAILLTQEFPNLNFIVQDMPETESGFNERVPDDLRSRIRFEPHDFLKPQDTRGNVYMLKFILHDWSDKYACQILGHLVPRLEEEGSHILLFDSIAPPDVTELPFKMPAHVLAGADLQMMAVFNSMERSLDDWKALIAKVDKRLEITYISDIPNSPQNLIEIKLRK</sequence>
<evidence type="ECO:0000256" key="3">
    <source>
        <dbReference type="ARBA" id="ARBA00022691"/>
    </source>
</evidence>
<evidence type="ECO:0000313" key="6">
    <source>
        <dbReference type="Proteomes" id="UP000813444"/>
    </source>
</evidence>
<dbReference type="InterPro" id="IPR001077">
    <property type="entry name" value="COMT_C"/>
</dbReference>
<accession>A0A8K0SL66</accession>
<dbReference type="EMBL" id="JAGPNK010000011">
    <property type="protein sequence ID" value="KAH7311342.1"/>
    <property type="molecule type" value="Genomic_DNA"/>
</dbReference>
<dbReference type="PROSITE" id="PS51683">
    <property type="entry name" value="SAM_OMT_II"/>
    <property type="match status" value="1"/>
</dbReference>
<dbReference type="Gene3D" id="3.40.50.150">
    <property type="entry name" value="Vaccinia Virus protein VP39"/>
    <property type="match status" value="1"/>
</dbReference>
<comment type="caution">
    <text evidence="5">The sequence shown here is derived from an EMBL/GenBank/DDBJ whole genome shotgun (WGS) entry which is preliminary data.</text>
</comment>
<dbReference type="InterPro" id="IPR016461">
    <property type="entry name" value="COMT-like"/>
</dbReference>
<dbReference type="PANTHER" id="PTHR43712:SF12">
    <property type="entry name" value="STERIGMATOCYSTIN 8-O-METHYLTRANSFERASE"/>
    <property type="match status" value="1"/>
</dbReference>
<dbReference type="Pfam" id="PF00891">
    <property type="entry name" value="Methyltransf_2"/>
    <property type="match status" value="1"/>
</dbReference>
<proteinExistence type="predicted"/>
<reference evidence="5" key="1">
    <citation type="journal article" date="2021" name="Nat. Commun.">
        <title>Genetic determinants of endophytism in the Arabidopsis root mycobiome.</title>
        <authorList>
            <person name="Mesny F."/>
            <person name="Miyauchi S."/>
            <person name="Thiergart T."/>
            <person name="Pickel B."/>
            <person name="Atanasova L."/>
            <person name="Karlsson M."/>
            <person name="Huettel B."/>
            <person name="Barry K.W."/>
            <person name="Haridas S."/>
            <person name="Chen C."/>
            <person name="Bauer D."/>
            <person name="Andreopoulos W."/>
            <person name="Pangilinan J."/>
            <person name="LaButti K."/>
            <person name="Riley R."/>
            <person name="Lipzen A."/>
            <person name="Clum A."/>
            <person name="Drula E."/>
            <person name="Henrissat B."/>
            <person name="Kohler A."/>
            <person name="Grigoriev I.V."/>
            <person name="Martin F.M."/>
            <person name="Hacquard S."/>
        </authorList>
    </citation>
    <scope>NUCLEOTIDE SEQUENCE</scope>
    <source>
        <strain evidence="5">MPI-CAGE-CH-0235</strain>
    </source>
</reference>
<dbReference type="PANTHER" id="PTHR43712">
    <property type="entry name" value="PUTATIVE (AFU_ORTHOLOGUE AFUA_4G14580)-RELATED"/>
    <property type="match status" value="1"/>
</dbReference>
<dbReference type="InterPro" id="IPR029063">
    <property type="entry name" value="SAM-dependent_MTases_sf"/>
</dbReference>
<keyword evidence="3" id="KW-0949">S-adenosyl-L-methionine</keyword>